<gene>
    <name evidence="2" type="ORF">FPE01S_01_16410</name>
</gene>
<dbReference type="EMBL" id="BBWV01000001">
    <property type="protein sequence ID" value="GAO42626.1"/>
    <property type="molecule type" value="Genomic_DNA"/>
</dbReference>
<name>A0A0E9MYZ6_9BACT</name>
<reference evidence="2 3" key="1">
    <citation type="submission" date="2015-04" db="EMBL/GenBank/DDBJ databases">
        <title>Whole genome shotgun sequence of Flavihumibacter petaseus NBRC 106054.</title>
        <authorList>
            <person name="Miyazawa S."/>
            <person name="Hosoyama A."/>
            <person name="Hashimoto M."/>
            <person name="Noguchi M."/>
            <person name="Tsuchikane K."/>
            <person name="Ohji S."/>
            <person name="Yamazoe A."/>
            <person name="Ichikawa N."/>
            <person name="Kimura A."/>
            <person name="Fujita N."/>
        </authorList>
    </citation>
    <scope>NUCLEOTIDE SEQUENCE [LARGE SCALE GENOMIC DNA]</scope>
    <source>
        <strain evidence="2 3">NBRC 106054</strain>
    </source>
</reference>
<protein>
    <recommendedName>
        <fullName evidence="1">Lipocalin-like domain-containing protein</fullName>
    </recommendedName>
</protein>
<organism evidence="2 3">
    <name type="scientific">Flavihumibacter petaseus NBRC 106054</name>
    <dbReference type="NCBI Taxonomy" id="1220578"/>
    <lineage>
        <taxon>Bacteria</taxon>
        <taxon>Pseudomonadati</taxon>
        <taxon>Bacteroidota</taxon>
        <taxon>Chitinophagia</taxon>
        <taxon>Chitinophagales</taxon>
        <taxon>Chitinophagaceae</taxon>
        <taxon>Flavihumibacter</taxon>
    </lineage>
</organism>
<accession>A0A0E9MYZ6</accession>
<feature type="domain" description="Lipocalin-like" evidence="1">
    <location>
        <begin position="35"/>
        <end position="108"/>
    </location>
</feature>
<sequence length="141" mass="15743">MKQLLMAVFLFSSLASCKKDDDDKPECTLNVSSVSGTYTISSYLYKESSSSPEVDQMPDTEPCERDDTFTFNSNGQYLFEDAGVLCDGPESVDGSWSLSGNNLILDDETVPVKKFDCKQLVLEFHDTYVTGDRSTLTFNKR</sequence>
<proteinExistence type="predicted"/>
<dbReference type="RefSeq" id="WP_046368279.1">
    <property type="nucleotide sequence ID" value="NZ_BBWV01000001.1"/>
</dbReference>
<evidence type="ECO:0000313" key="3">
    <source>
        <dbReference type="Proteomes" id="UP000033121"/>
    </source>
</evidence>
<dbReference type="Proteomes" id="UP000033121">
    <property type="component" value="Unassembled WGS sequence"/>
</dbReference>
<evidence type="ECO:0000259" key="1">
    <source>
        <dbReference type="Pfam" id="PF13648"/>
    </source>
</evidence>
<comment type="caution">
    <text evidence="2">The sequence shown here is derived from an EMBL/GenBank/DDBJ whole genome shotgun (WGS) entry which is preliminary data.</text>
</comment>
<dbReference type="PROSITE" id="PS51257">
    <property type="entry name" value="PROKAR_LIPOPROTEIN"/>
    <property type="match status" value="1"/>
</dbReference>
<dbReference type="AlphaFoldDB" id="A0A0E9MYZ6"/>
<evidence type="ECO:0000313" key="2">
    <source>
        <dbReference type="EMBL" id="GAO42626.1"/>
    </source>
</evidence>
<dbReference type="Pfam" id="PF13648">
    <property type="entry name" value="Lipocalin_4"/>
    <property type="match status" value="1"/>
</dbReference>
<keyword evidence="3" id="KW-1185">Reference proteome</keyword>
<dbReference type="InterPro" id="IPR024311">
    <property type="entry name" value="Lipocalin-like"/>
</dbReference>